<evidence type="ECO:0000256" key="7">
    <source>
        <dbReference type="SAM" id="Phobius"/>
    </source>
</evidence>
<dbReference type="InterPro" id="IPR002035">
    <property type="entry name" value="VWF_A"/>
</dbReference>
<keyword evidence="10" id="KW-1185">Reference proteome</keyword>
<evidence type="ECO:0000256" key="1">
    <source>
        <dbReference type="ARBA" id="ARBA00004173"/>
    </source>
</evidence>
<dbReference type="PROSITE" id="PS50234">
    <property type="entry name" value="VWFA"/>
    <property type="match status" value="1"/>
</dbReference>
<evidence type="ECO:0000256" key="3">
    <source>
        <dbReference type="ARBA" id="ARBA00022803"/>
    </source>
</evidence>
<dbReference type="GO" id="GO:0005743">
    <property type="term" value="C:mitochondrial inner membrane"/>
    <property type="evidence" value="ECO:0007669"/>
    <property type="project" value="TreeGrafter"/>
</dbReference>
<proteinExistence type="predicted"/>
<keyword evidence="3 6" id="KW-0802">TPR repeat</keyword>
<keyword evidence="2" id="KW-0677">Repeat</keyword>
<dbReference type="GO" id="GO:0034551">
    <property type="term" value="P:mitochondrial respiratory chain complex III assembly"/>
    <property type="evidence" value="ECO:0007669"/>
    <property type="project" value="InterPro"/>
</dbReference>
<feature type="repeat" description="TPR" evidence="6">
    <location>
        <begin position="535"/>
        <end position="568"/>
    </location>
</feature>
<evidence type="ECO:0000259" key="8">
    <source>
        <dbReference type="PROSITE" id="PS50234"/>
    </source>
</evidence>
<accession>A0A8S1Y4F7</accession>
<evidence type="ECO:0000256" key="5">
    <source>
        <dbReference type="ARBA" id="ARBA00023128"/>
    </source>
</evidence>
<keyword evidence="7" id="KW-0472">Membrane</keyword>
<keyword evidence="7" id="KW-0812">Transmembrane</keyword>
<dbReference type="OrthoDB" id="294740at2759"/>
<dbReference type="Pfam" id="PF13374">
    <property type="entry name" value="TPR_10"/>
    <property type="match status" value="1"/>
</dbReference>
<keyword evidence="7" id="KW-1133">Transmembrane helix</keyword>
<dbReference type="SMART" id="SM00028">
    <property type="entry name" value="TPR"/>
    <property type="match status" value="1"/>
</dbReference>
<evidence type="ECO:0000313" key="10">
    <source>
        <dbReference type="Proteomes" id="UP000683925"/>
    </source>
</evidence>
<dbReference type="CDD" id="cd00198">
    <property type="entry name" value="vWFA"/>
    <property type="match status" value="1"/>
</dbReference>
<name>A0A8S1Y4F7_PAROT</name>
<dbReference type="InterPro" id="IPR040395">
    <property type="entry name" value="TTC19"/>
</dbReference>
<keyword evidence="4" id="KW-0809">Transit peptide</keyword>
<dbReference type="PROSITE" id="PS50005">
    <property type="entry name" value="TPR"/>
    <property type="match status" value="1"/>
</dbReference>
<organism evidence="9 10">
    <name type="scientific">Paramecium octaurelia</name>
    <dbReference type="NCBI Taxonomy" id="43137"/>
    <lineage>
        <taxon>Eukaryota</taxon>
        <taxon>Sar</taxon>
        <taxon>Alveolata</taxon>
        <taxon>Ciliophora</taxon>
        <taxon>Intramacronucleata</taxon>
        <taxon>Oligohymenophorea</taxon>
        <taxon>Peniculida</taxon>
        <taxon>Parameciidae</taxon>
        <taxon>Paramecium</taxon>
    </lineage>
</organism>
<dbReference type="InterPro" id="IPR019734">
    <property type="entry name" value="TPR_rpt"/>
</dbReference>
<dbReference type="EMBL" id="CAJJDP010000144">
    <property type="protein sequence ID" value="CAD8208163.1"/>
    <property type="molecule type" value="Genomic_DNA"/>
</dbReference>
<feature type="domain" description="VWFA" evidence="8">
    <location>
        <begin position="810"/>
        <end position="992"/>
    </location>
</feature>
<evidence type="ECO:0000313" key="9">
    <source>
        <dbReference type="EMBL" id="CAD8208163.1"/>
    </source>
</evidence>
<gene>
    <name evidence="9" type="ORF">POCTA_138.1.T1430095</name>
</gene>
<dbReference type="PANTHER" id="PTHR13143">
    <property type="entry name" value="TETRATRICOPEPTIDE REPEAT PROTEIN 19"/>
    <property type="match status" value="1"/>
</dbReference>
<reference evidence="9" key="1">
    <citation type="submission" date="2021-01" db="EMBL/GenBank/DDBJ databases">
        <authorList>
            <consortium name="Genoscope - CEA"/>
            <person name="William W."/>
        </authorList>
    </citation>
    <scope>NUCLEOTIDE SEQUENCE</scope>
</reference>
<comment type="caution">
    <text evidence="9">The sequence shown here is derived from an EMBL/GenBank/DDBJ whole genome shotgun (WGS) entry which is preliminary data.</text>
</comment>
<dbReference type="AlphaFoldDB" id="A0A8S1Y4F7"/>
<dbReference type="Proteomes" id="UP000683925">
    <property type="component" value="Unassembled WGS sequence"/>
</dbReference>
<evidence type="ECO:0000256" key="2">
    <source>
        <dbReference type="ARBA" id="ARBA00022737"/>
    </source>
</evidence>
<comment type="subcellular location">
    <subcellularLocation>
        <location evidence="1">Mitochondrion</location>
    </subcellularLocation>
</comment>
<dbReference type="PANTHER" id="PTHR13143:SF6">
    <property type="entry name" value="TETRATRICOPEPTIDE REPEAT PROTEIN 19, MITOCHONDRIAL"/>
    <property type="match status" value="1"/>
</dbReference>
<dbReference type="SMART" id="SM00327">
    <property type="entry name" value="VWA"/>
    <property type="match status" value="1"/>
</dbReference>
<evidence type="ECO:0000256" key="6">
    <source>
        <dbReference type="PROSITE-ProRule" id="PRU00339"/>
    </source>
</evidence>
<keyword evidence="5" id="KW-0496">Mitochondrion</keyword>
<dbReference type="OMA" id="HAYSIHE"/>
<feature type="transmembrane region" description="Helical" evidence="7">
    <location>
        <begin position="28"/>
        <end position="54"/>
    </location>
</feature>
<dbReference type="Pfam" id="PF00092">
    <property type="entry name" value="VWA"/>
    <property type="match status" value="1"/>
</dbReference>
<evidence type="ECO:0000256" key="4">
    <source>
        <dbReference type="ARBA" id="ARBA00022946"/>
    </source>
</evidence>
<protein>
    <recommendedName>
        <fullName evidence="8">VWFA domain-containing protein</fullName>
    </recommendedName>
</protein>
<sequence length="1004" mass="116098">MKRKVHSKKEDKFKFKRKSQKQNKLHKILITVLVPLMFGILLTTLFSILIILLLSEYWANQGANSLAQQQYIYQTSLTTLLGNSQQSIFQTISTIRTQIIHSFWTLQQESQYLDLQSLQVPQVIPLSTSSQFIPNYDKNTNQCLYCLGWGLVDVNNLMTFNQQLGDLSIEQYSQLQQIAQTFKILQILYNSNFQLNYIYFHFANQMFVQYPFVENDNLYSKSPLQQMKKSFNQSNMHTAFLIEPISETELESCVSLLGSDNNFMGIVCLRINALGQQVFVNNLYQNIEYQGEIYSFFCNQNLNIFTTNTVTQYVNGSIVKNYGFPNLIDVVFNNSNQNQTQFLQLFNDIVYPNQEAQYIQLVSSVKSNVSTMKQILQNEQETFINDSINPLFQLSSILIQYDINYYKQFLDFFSSGIQNETFVNIMTIAIPLAVIMCVIAWYISYRIIQSVSKPINDLTHKLELIAQDTLAIQIYSNFRQSSLEVNLLYDALDQLVTVLNFSNDRYFEGDDTSLLIKYAQGKALFQKMKSNKGMGMILNNIGNIHRRQQRYIEAIQCYRESIALCEDDLRMLLGDVKLLEVKRLQKGISIDISGESRFSQSGSKRVSMIEREIQTSQLEDIYSSRNFSLANVLIEYADNNQSLSVEEKRQLYKESLECLNITLSLDQKDNKGLLYRQIISHILQCKVLLNLEDSNSALAEISNAEQLSDKYENSYDRSDAQVNDSFPIPPGILKQRILYEKGLFIKRYDSIKKAAFIFTECLETSKFYDPEIRINCLKQLKEIFQSQNLLYKVPKIEQLLELNEIKKNNDIVFVIDHSGSMENIKKELAINGILKIFDNYLQDQDRISYMRFNQNIEVIFDLTSKSENTAYLRSAIERSKNIRAEGMTAMLSAVLHAYSIHEKAVKKDNQQWIVVLCDGEDNLSNITYERMKKFTSKRPQISLIVIGIGLSLKPDCLDELYELCRLSQKGFLIESVYSEDLDIAFQSISNLIFGTSSIYDERLN</sequence>